<feature type="compositionally biased region" description="Polar residues" evidence="1">
    <location>
        <begin position="67"/>
        <end position="80"/>
    </location>
</feature>
<comment type="caution">
    <text evidence="2">The sequence shown here is derived from an EMBL/GenBank/DDBJ whole genome shotgun (WGS) entry which is preliminary data.</text>
</comment>
<reference evidence="2 3" key="1">
    <citation type="submission" date="2022-04" db="EMBL/GenBank/DDBJ databases">
        <title>Genome diversity in the genus Frankia.</title>
        <authorList>
            <person name="Carlos-Shanley C."/>
            <person name="Hahn D."/>
        </authorList>
    </citation>
    <scope>NUCLEOTIDE SEQUENCE [LARGE SCALE GENOMIC DNA]</scope>
    <source>
        <strain evidence="2 3">Ag45/Mut15</strain>
    </source>
</reference>
<evidence type="ECO:0000313" key="3">
    <source>
        <dbReference type="Proteomes" id="UP001201873"/>
    </source>
</evidence>
<protein>
    <submittedName>
        <fullName evidence="2">Uncharacterized protein</fullName>
    </submittedName>
</protein>
<name>A0ABT0K5B1_9ACTN</name>
<evidence type="ECO:0000256" key="1">
    <source>
        <dbReference type="SAM" id="MobiDB-lite"/>
    </source>
</evidence>
<keyword evidence="3" id="KW-1185">Reference proteome</keyword>
<accession>A0ABT0K5B1</accession>
<dbReference type="Proteomes" id="UP001201873">
    <property type="component" value="Unassembled WGS sequence"/>
</dbReference>
<proteinExistence type="predicted"/>
<gene>
    <name evidence="2" type="ORF">MXD59_25040</name>
</gene>
<organism evidence="2 3">
    <name type="scientific">Frankia umida</name>
    <dbReference type="NCBI Taxonomy" id="573489"/>
    <lineage>
        <taxon>Bacteria</taxon>
        <taxon>Bacillati</taxon>
        <taxon>Actinomycetota</taxon>
        <taxon>Actinomycetes</taxon>
        <taxon>Frankiales</taxon>
        <taxon>Frankiaceae</taxon>
        <taxon>Frankia</taxon>
    </lineage>
</organism>
<dbReference type="EMBL" id="JALKFT010000057">
    <property type="protein sequence ID" value="MCK9878985.1"/>
    <property type="molecule type" value="Genomic_DNA"/>
</dbReference>
<dbReference type="RefSeq" id="WP_248827039.1">
    <property type="nucleotide sequence ID" value="NZ_JALKFT010000057.1"/>
</dbReference>
<evidence type="ECO:0000313" key="2">
    <source>
        <dbReference type="EMBL" id="MCK9878985.1"/>
    </source>
</evidence>
<feature type="region of interest" description="Disordered" evidence="1">
    <location>
        <begin position="53"/>
        <end position="80"/>
    </location>
</feature>
<sequence length="80" mass="8290">MFEAARAGPGPLTHVPPIVSWLCTDAAAGVTGRVFDARGGEVGVWPDCHQVRSVLTGDPGRSPPSSPNELDQSAPAQLLD</sequence>